<dbReference type="GO" id="GO:0004252">
    <property type="term" value="F:serine-type endopeptidase activity"/>
    <property type="evidence" value="ECO:0007669"/>
    <property type="project" value="InterPro"/>
</dbReference>
<sequence length="728" mass="82322">MIGLWDLTVFGIAISQALPSLSEYSDDDCGEINKAAWYLTSDTQSAAELLPKYPWHVGLHIKTGDDDKWIQKCSGSLIRPNLVLTAAHCLYHRSRGELKRRKFRDILITAGKNKRSFYDKEPYQQSSKPLNFTAHPLYSEQQDSQDIAIIELRNPFVISDYVRPICIKLLKNYQLEKIPATIVGWNLIRVEYKNGQNLLEAKLPLANCHKVVKQAENTELKPAFKPFYTQDRFCAFHYNAIAPGRGDSGAGVAVQEGKKWYIYGIVSQGDHGFIFTVFTEVNYHLKFIGVTLKQIDERRTQITPKHNDTICDLPHQPVECLYKVTSACQNECVKRAGERVADGDKVLMRCKDGFTPSDDRMQYACLKGNWFHENPRCIKLCEPLRKKNMEVKCGYEFRKIDCNGYVRPGTLAYYSCDKFYSVADPFPFIGVAECLENGTWNQTLPDCVPDGCGFLNKAASNATPAIAYGFRVKSVLEYPWHVGLHNKDNSTQKWVQNCAGSLIRPNIVLTAAHCVHDPNSQVRINSEDVLVTAGKYKRDFYDLEEYQQSSLADKIVVPALYSGFATHYQEDIAIVVLKSSFVINDYVRHFVGWGFTEHKLSNLGRTGTPSDVLLKTELPIMDLIQCRKQIEQLHDSYFFPYLTSDKMCGRYINGSGPQLGDSGGGLVAPDGFRWFLEGVMSLKNGASTFAAFTKVHAHLNFIKDAMRTTGIASPDVDDLPYHKGWVYK</sequence>
<keyword evidence="2" id="KW-0768">Sushi</keyword>
<dbReference type="SUPFAM" id="SSF50494">
    <property type="entry name" value="Trypsin-like serine proteases"/>
    <property type="match status" value="2"/>
</dbReference>
<dbReference type="PROSITE" id="PS00134">
    <property type="entry name" value="TRYPSIN_HIS"/>
    <property type="match status" value="2"/>
</dbReference>
<evidence type="ECO:0000259" key="5">
    <source>
        <dbReference type="PROSITE" id="PS50923"/>
    </source>
</evidence>
<dbReference type="InterPro" id="IPR001314">
    <property type="entry name" value="Peptidase_S1A"/>
</dbReference>
<gene>
    <name evidence="6" type="ORF">GE061_002061</name>
</gene>
<feature type="domain" description="Sushi" evidence="5">
    <location>
        <begin position="391"/>
        <end position="449"/>
    </location>
</feature>
<accession>A0A8S9X423</accession>
<dbReference type="GO" id="GO:0006508">
    <property type="term" value="P:proteolysis"/>
    <property type="evidence" value="ECO:0007669"/>
    <property type="project" value="InterPro"/>
</dbReference>
<protein>
    <recommendedName>
        <fullName evidence="8">Peptidase S1 domain-containing protein</fullName>
    </recommendedName>
</protein>
<dbReference type="EMBL" id="WIXP02000010">
    <property type="protein sequence ID" value="KAF6203727.1"/>
    <property type="molecule type" value="Genomic_DNA"/>
</dbReference>
<keyword evidence="7" id="KW-1185">Reference proteome</keyword>
<name>A0A8S9X423_APOLU</name>
<dbReference type="Pfam" id="PF00084">
    <property type="entry name" value="Sushi"/>
    <property type="match status" value="2"/>
</dbReference>
<dbReference type="Pfam" id="PF00089">
    <property type="entry name" value="Trypsin"/>
    <property type="match status" value="2"/>
</dbReference>
<dbReference type="FunFam" id="2.40.10.10:FF:000068">
    <property type="entry name" value="transmembrane protease serine 2"/>
    <property type="match status" value="2"/>
</dbReference>
<dbReference type="InterPro" id="IPR043504">
    <property type="entry name" value="Peptidase_S1_PA_chymotrypsin"/>
</dbReference>
<dbReference type="Proteomes" id="UP000466442">
    <property type="component" value="Unassembled WGS sequence"/>
</dbReference>
<dbReference type="OrthoDB" id="6615299at2759"/>
<feature type="signal peptide" evidence="3">
    <location>
        <begin position="1"/>
        <end position="17"/>
    </location>
</feature>
<dbReference type="CDD" id="cd00033">
    <property type="entry name" value="CCP"/>
    <property type="match status" value="1"/>
</dbReference>
<evidence type="ECO:0000256" key="2">
    <source>
        <dbReference type="PROSITE-ProRule" id="PRU00302"/>
    </source>
</evidence>
<dbReference type="InterPro" id="IPR035976">
    <property type="entry name" value="Sushi/SCR/CCP_sf"/>
</dbReference>
<organism evidence="6 7">
    <name type="scientific">Apolygus lucorum</name>
    <name type="common">Small green plant bug</name>
    <name type="synonym">Lygocoris lucorum</name>
    <dbReference type="NCBI Taxonomy" id="248454"/>
    <lineage>
        <taxon>Eukaryota</taxon>
        <taxon>Metazoa</taxon>
        <taxon>Ecdysozoa</taxon>
        <taxon>Arthropoda</taxon>
        <taxon>Hexapoda</taxon>
        <taxon>Insecta</taxon>
        <taxon>Pterygota</taxon>
        <taxon>Neoptera</taxon>
        <taxon>Paraneoptera</taxon>
        <taxon>Hemiptera</taxon>
        <taxon>Heteroptera</taxon>
        <taxon>Panheteroptera</taxon>
        <taxon>Cimicomorpha</taxon>
        <taxon>Miridae</taxon>
        <taxon>Mirini</taxon>
        <taxon>Apolygus</taxon>
    </lineage>
</organism>
<evidence type="ECO:0000313" key="7">
    <source>
        <dbReference type="Proteomes" id="UP000466442"/>
    </source>
</evidence>
<evidence type="ECO:0000259" key="4">
    <source>
        <dbReference type="PROSITE" id="PS50240"/>
    </source>
</evidence>
<dbReference type="PANTHER" id="PTHR24260">
    <property type="match status" value="1"/>
</dbReference>
<dbReference type="InterPro" id="IPR051333">
    <property type="entry name" value="CLIP_Serine_Protease"/>
</dbReference>
<evidence type="ECO:0000256" key="3">
    <source>
        <dbReference type="SAM" id="SignalP"/>
    </source>
</evidence>
<dbReference type="InterPro" id="IPR000436">
    <property type="entry name" value="Sushi_SCR_CCP_dom"/>
</dbReference>
<dbReference type="PRINTS" id="PR00722">
    <property type="entry name" value="CHYMOTRYPSIN"/>
</dbReference>
<feature type="disulfide bond" evidence="2">
    <location>
        <begin position="350"/>
        <end position="377"/>
    </location>
</feature>
<comment type="caution">
    <text evidence="6">The sequence shown here is derived from an EMBL/GenBank/DDBJ whole genome shotgun (WGS) entry which is preliminary data.</text>
</comment>
<feature type="domain" description="Peptidase S1" evidence="4">
    <location>
        <begin position="39"/>
        <end position="293"/>
    </location>
</feature>
<dbReference type="InterPro" id="IPR001254">
    <property type="entry name" value="Trypsin_dom"/>
</dbReference>
<dbReference type="SUPFAM" id="SSF57535">
    <property type="entry name" value="Complement control module/SCR domain"/>
    <property type="match status" value="1"/>
</dbReference>
<dbReference type="PROSITE" id="PS50240">
    <property type="entry name" value="TRYPSIN_DOM"/>
    <property type="match status" value="2"/>
</dbReference>
<evidence type="ECO:0000313" key="6">
    <source>
        <dbReference type="EMBL" id="KAF6203727.1"/>
    </source>
</evidence>
<evidence type="ECO:0000256" key="1">
    <source>
        <dbReference type="ARBA" id="ARBA00023157"/>
    </source>
</evidence>
<dbReference type="InterPro" id="IPR009003">
    <property type="entry name" value="Peptidase_S1_PA"/>
</dbReference>
<dbReference type="Gene3D" id="2.40.10.10">
    <property type="entry name" value="Trypsin-like serine proteases"/>
    <property type="match status" value="3"/>
</dbReference>
<dbReference type="PROSITE" id="PS50923">
    <property type="entry name" value="SUSHI"/>
    <property type="match status" value="2"/>
</dbReference>
<dbReference type="InterPro" id="IPR018114">
    <property type="entry name" value="TRYPSIN_HIS"/>
</dbReference>
<dbReference type="SMART" id="SM00020">
    <property type="entry name" value="Tryp_SPc"/>
    <property type="match status" value="2"/>
</dbReference>
<feature type="chain" id="PRO_5035729650" description="Peptidase S1 domain-containing protein" evidence="3">
    <location>
        <begin position="18"/>
        <end position="728"/>
    </location>
</feature>
<evidence type="ECO:0008006" key="8">
    <source>
        <dbReference type="Google" id="ProtNLM"/>
    </source>
</evidence>
<feature type="domain" description="Sushi" evidence="5">
    <location>
        <begin position="309"/>
        <end position="379"/>
    </location>
</feature>
<comment type="caution">
    <text evidence="2">Lacks conserved residue(s) required for the propagation of feature annotation.</text>
</comment>
<keyword evidence="1 2" id="KW-1015">Disulfide bond</keyword>
<dbReference type="AlphaFoldDB" id="A0A8S9X423"/>
<keyword evidence="3" id="KW-0732">Signal</keyword>
<feature type="domain" description="Peptidase S1" evidence="4">
    <location>
        <begin position="466"/>
        <end position="707"/>
    </location>
</feature>
<dbReference type="PANTHER" id="PTHR24260:SF136">
    <property type="entry name" value="GH08193P-RELATED"/>
    <property type="match status" value="1"/>
</dbReference>
<proteinExistence type="predicted"/>
<reference evidence="6" key="1">
    <citation type="journal article" date="2021" name="Mol. Ecol. Resour.">
        <title>Apolygus lucorum genome provides insights into omnivorousness and mesophyll feeding.</title>
        <authorList>
            <person name="Liu Y."/>
            <person name="Liu H."/>
            <person name="Wang H."/>
            <person name="Huang T."/>
            <person name="Liu B."/>
            <person name="Yang B."/>
            <person name="Yin L."/>
            <person name="Li B."/>
            <person name="Zhang Y."/>
            <person name="Zhang S."/>
            <person name="Jiang F."/>
            <person name="Zhang X."/>
            <person name="Ren Y."/>
            <person name="Wang B."/>
            <person name="Wang S."/>
            <person name="Lu Y."/>
            <person name="Wu K."/>
            <person name="Fan W."/>
            <person name="Wang G."/>
        </authorList>
    </citation>
    <scope>NUCLEOTIDE SEQUENCE</scope>
    <source>
        <strain evidence="6">12Hb</strain>
    </source>
</reference>